<dbReference type="PANTHER" id="PTHR35525">
    <property type="entry name" value="BLL6575 PROTEIN"/>
    <property type="match status" value="1"/>
</dbReference>
<dbReference type="Pfam" id="PF07336">
    <property type="entry name" value="ABATE"/>
    <property type="match status" value="1"/>
</dbReference>
<proteinExistence type="predicted"/>
<dbReference type="InterPro" id="IPR023286">
    <property type="entry name" value="ABATE_dom_sf"/>
</dbReference>
<dbReference type="PANTHER" id="PTHR35525:SF3">
    <property type="entry name" value="BLL6575 PROTEIN"/>
    <property type="match status" value="1"/>
</dbReference>
<dbReference type="RefSeq" id="WP_394840488.1">
    <property type="nucleotide sequence ID" value="NZ_CP089929.1"/>
</dbReference>
<organism evidence="2 3">
    <name type="scientific">Pendulispora rubella</name>
    <dbReference type="NCBI Taxonomy" id="2741070"/>
    <lineage>
        <taxon>Bacteria</taxon>
        <taxon>Pseudomonadati</taxon>
        <taxon>Myxococcota</taxon>
        <taxon>Myxococcia</taxon>
        <taxon>Myxococcales</taxon>
        <taxon>Sorangiineae</taxon>
        <taxon>Pendulisporaceae</taxon>
        <taxon>Pendulispora</taxon>
    </lineage>
</organism>
<evidence type="ECO:0000313" key="2">
    <source>
        <dbReference type="EMBL" id="WXB10823.1"/>
    </source>
</evidence>
<keyword evidence="3" id="KW-1185">Reference proteome</keyword>
<dbReference type="Proteomes" id="UP001374803">
    <property type="component" value="Chromosome"/>
</dbReference>
<dbReference type="EMBL" id="CP089983">
    <property type="protein sequence ID" value="WXB10823.1"/>
    <property type="molecule type" value="Genomic_DNA"/>
</dbReference>
<evidence type="ECO:0000259" key="1">
    <source>
        <dbReference type="Pfam" id="PF11706"/>
    </source>
</evidence>
<feature type="domain" description="Zinc finger CGNR" evidence="1">
    <location>
        <begin position="149"/>
        <end position="191"/>
    </location>
</feature>
<protein>
    <submittedName>
        <fullName evidence="2">CGNR zinc finger domain-containing protein</fullName>
    </submittedName>
</protein>
<dbReference type="Pfam" id="PF11706">
    <property type="entry name" value="zf-CGNR"/>
    <property type="match status" value="1"/>
</dbReference>
<accession>A0ABZ2LIP3</accession>
<sequence length="194" mass="21410">MFTFVGGALCLDFVNTSSWNGDAEINDRLTDAGALATWAREAKIPEARALAASPPASLMNDTKRLRLVLRRVLVPLAHGQEPPEPALRAFEREAKRTLSAAQLSPRSASSTKPRLALVWPEDAAGCGVLERVTWSALAFVRSRRRLHALRECEGDACGWLFVDTSRNHLRRWCEMRTCGGAAKARAFRARQRGA</sequence>
<dbReference type="Gene3D" id="1.10.3300.10">
    <property type="entry name" value="Jann2411-like domain"/>
    <property type="match status" value="1"/>
</dbReference>
<gene>
    <name evidence="2" type="ORF">LVJ94_50205</name>
</gene>
<dbReference type="InterPro" id="IPR010852">
    <property type="entry name" value="ABATE"/>
</dbReference>
<name>A0ABZ2LIP3_9BACT</name>
<dbReference type="InterPro" id="IPR021005">
    <property type="entry name" value="Znf_CGNR"/>
</dbReference>
<evidence type="ECO:0000313" key="3">
    <source>
        <dbReference type="Proteomes" id="UP001374803"/>
    </source>
</evidence>
<reference evidence="2" key="1">
    <citation type="submission" date="2021-12" db="EMBL/GenBank/DDBJ databases">
        <title>Discovery of the Pendulisporaceae a myxobacterial family with distinct sporulation behavior and unique specialized metabolism.</title>
        <authorList>
            <person name="Garcia R."/>
            <person name="Popoff A."/>
            <person name="Bader C.D."/>
            <person name="Loehr J."/>
            <person name="Walesch S."/>
            <person name="Walt C."/>
            <person name="Boldt J."/>
            <person name="Bunk B."/>
            <person name="Haeckl F.J.F.P.J."/>
            <person name="Gunesch A.P."/>
            <person name="Birkelbach J."/>
            <person name="Nuebel U."/>
            <person name="Pietschmann T."/>
            <person name="Bach T."/>
            <person name="Mueller R."/>
        </authorList>
    </citation>
    <scope>NUCLEOTIDE SEQUENCE</scope>
    <source>
        <strain evidence="2">MSr11367</strain>
    </source>
</reference>
<dbReference type="SUPFAM" id="SSF160904">
    <property type="entry name" value="Jann2411-like"/>
    <property type="match status" value="1"/>
</dbReference>